<organism evidence="2 3">
    <name type="scientific">Coprinellus micaceus</name>
    <name type="common">Glistening ink-cap mushroom</name>
    <name type="synonym">Coprinus micaceus</name>
    <dbReference type="NCBI Taxonomy" id="71717"/>
    <lineage>
        <taxon>Eukaryota</taxon>
        <taxon>Fungi</taxon>
        <taxon>Dikarya</taxon>
        <taxon>Basidiomycota</taxon>
        <taxon>Agaricomycotina</taxon>
        <taxon>Agaricomycetes</taxon>
        <taxon>Agaricomycetidae</taxon>
        <taxon>Agaricales</taxon>
        <taxon>Agaricineae</taxon>
        <taxon>Psathyrellaceae</taxon>
        <taxon>Coprinellus</taxon>
    </lineage>
</organism>
<name>A0A4Y7SGD7_COPMI</name>
<evidence type="ECO:0000313" key="2">
    <source>
        <dbReference type="EMBL" id="TEB20960.1"/>
    </source>
</evidence>
<comment type="caution">
    <text evidence="2">The sequence shown here is derived from an EMBL/GenBank/DDBJ whole genome shotgun (WGS) entry which is preliminary data.</text>
</comment>
<dbReference type="Proteomes" id="UP000298030">
    <property type="component" value="Unassembled WGS sequence"/>
</dbReference>
<feature type="compositionally biased region" description="Polar residues" evidence="1">
    <location>
        <begin position="134"/>
        <end position="146"/>
    </location>
</feature>
<feature type="region of interest" description="Disordered" evidence="1">
    <location>
        <begin position="79"/>
        <end position="187"/>
    </location>
</feature>
<sequence length="187" mass="21070">MEISTPPATRGYTRLRALAPTWNAHTSRPLLTFIPNRQRCRKEPCPHGRGFPFPRPSPPLSSSLLFVILSSTIPTTPYTLPDDFGTGDLHGAGRRLQWPQRQPQGPPPVSAHLCSNTQHHHNPYSHLLVDPHTSHNVLSSPNARQQCQRRQKHRPTPPRPPARNLELSAEHDDRWRSEGRGGTNERG</sequence>
<dbReference type="AlphaFoldDB" id="A0A4Y7SGD7"/>
<feature type="compositionally biased region" description="Basic and acidic residues" evidence="1">
    <location>
        <begin position="168"/>
        <end position="187"/>
    </location>
</feature>
<feature type="compositionally biased region" description="Low complexity" evidence="1">
    <location>
        <begin position="94"/>
        <end position="103"/>
    </location>
</feature>
<evidence type="ECO:0000256" key="1">
    <source>
        <dbReference type="SAM" id="MobiDB-lite"/>
    </source>
</evidence>
<gene>
    <name evidence="2" type="ORF">FA13DRAFT_171651</name>
</gene>
<reference evidence="2 3" key="1">
    <citation type="journal article" date="2019" name="Nat. Ecol. Evol.">
        <title>Megaphylogeny resolves global patterns of mushroom evolution.</title>
        <authorList>
            <person name="Varga T."/>
            <person name="Krizsan K."/>
            <person name="Foldi C."/>
            <person name="Dima B."/>
            <person name="Sanchez-Garcia M."/>
            <person name="Sanchez-Ramirez S."/>
            <person name="Szollosi G.J."/>
            <person name="Szarkandi J.G."/>
            <person name="Papp V."/>
            <person name="Albert L."/>
            <person name="Andreopoulos W."/>
            <person name="Angelini C."/>
            <person name="Antonin V."/>
            <person name="Barry K.W."/>
            <person name="Bougher N.L."/>
            <person name="Buchanan P."/>
            <person name="Buyck B."/>
            <person name="Bense V."/>
            <person name="Catcheside P."/>
            <person name="Chovatia M."/>
            <person name="Cooper J."/>
            <person name="Damon W."/>
            <person name="Desjardin D."/>
            <person name="Finy P."/>
            <person name="Geml J."/>
            <person name="Haridas S."/>
            <person name="Hughes K."/>
            <person name="Justo A."/>
            <person name="Karasinski D."/>
            <person name="Kautmanova I."/>
            <person name="Kiss B."/>
            <person name="Kocsube S."/>
            <person name="Kotiranta H."/>
            <person name="LaButti K.M."/>
            <person name="Lechner B.E."/>
            <person name="Liimatainen K."/>
            <person name="Lipzen A."/>
            <person name="Lukacs Z."/>
            <person name="Mihaltcheva S."/>
            <person name="Morgado L.N."/>
            <person name="Niskanen T."/>
            <person name="Noordeloos M.E."/>
            <person name="Ohm R.A."/>
            <person name="Ortiz-Santana B."/>
            <person name="Ovrebo C."/>
            <person name="Racz N."/>
            <person name="Riley R."/>
            <person name="Savchenko A."/>
            <person name="Shiryaev A."/>
            <person name="Soop K."/>
            <person name="Spirin V."/>
            <person name="Szebenyi C."/>
            <person name="Tomsovsky M."/>
            <person name="Tulloss R.E."/>
            <person name="Uehling J."/>
            <person name="Grigoriev I.V."/>
            <person name="Vagvolgyi C."/>
            <person name="Papp T."/>
            <person name="Martin F.M."/>
            <person name="Miettinen O."/>
            <person name="Hibbett D.S."/>
            <person name="Nagy L.G."/>
        </authorList>
    </citation>
    <scope>NUCLEOTIDE SEQUENCE [LARGE SCALE GENOMIC DNA]</scope>
    <source>
        <strain evidence="2 3">FP101781</strain>
    </source>
</reference>
<proteinExistence type="predicted"/>
<accession>A0A4Y7SGD7</accession>
<dbReference type="EMBL" id="QPFP01000127">
    <property type="protein sequence ID" value="TEB20960.1"/>
    <property type="molecule type" value="Genomic_DNA"/>
</dbReference>
<keyword evidence="3" id="KW-1185">Reference proteome</keyword>
<protein>
    <submittedName>
        <fullName evidence="2">Uncharacterized protein</fullName>
    </submittedName>
</protein>
<feature type="compositionally biased region" description="Basic residues" evidence="1">
    <location>
        <begin position="147"/>
        <end position="156"/>
    </location>
</feature>
<evidence type="ECO:0000313" key="3">
    <source>
        <dbReference type="Proteomes" id="UP000298030"/>
    </source>
</evidence>